<dbReference type="Pfam" id="PF00160">
    <property type="entry name" value="Pro_isomerase"/>
    <property type="match status" value="1"/>
</dbReference>
<comment type="catalytic activity">
    <reaction evidence="1 5">
        <text>[protein]-peptidylproline (omega=180) = [protein]-peptidylproline (omega=0)</text>
        <dbReference type="Rhea" id="RHEA:16237"/>
        <dbReference type="Rhea" id="RHEA-COMP:10747"/>
        <dbReference type="Rhea" id="RHEA-COMP:10748"/>
        <dbReference type="ChEBI" id="CHEBI:83833"/>
        <dbReference type="ChEBI" id="CHEBI:83834"/>
        <dbReference type="EC" id="5.2.1.8"/>
    </reaction>
</comment>
<dbReference type="InterPro" id="IPR002130">
    <property type="entry name" value="Cyclophilin-type_PPIase_dom"/>
</dbReference>
<evidence type="ECO:0000259" key="6">
    <source>
        <dbReference type="PROSITE" id="PS50072"/>
    </source>
</evidence>
<dbReference type="PANTHER" id="PTHR45625">
    <property type="entry name" value="PEPTIDYL-PROLYL CIS-TRANS ISOMERASE-RELATED"/>
    <property type="match status" value="1"/>
</dbReference>
<dbReference type="EMBL" id="RIBY02002522">
    <property type="protein sequence ID" value="KAH9810505.1"/>
    <property type="molecule type" value="Genomic_DNA"/>
</dbReference>
<dbReference type="GO" id="GO:0071013">
    <property type="term" value="C:catalytic step 2 spliceosome"/>
    <property type="evidence" value="ECO:0007669"/>
    <property type="project" value="TreeGrafter"/>
</dbReference>
<dbReference type="InterPro" id="IPR024936">
    <property type="entry name" value="Cyclophilin-type_PPIase"/>
</dbReference>
<comment type="similarity">
    <text evidence="4">Belongs to the cyclophilin-type PPIase family. PPIL3 subfamily.</text>
</comment>
<evidence type="ECO:0000256" key="5">
    <source>
        <dbReference type="RuleBase" id="RU363019"/>
    </source>
</evidence>
<comment type="caution">
    <text evidence="7">The sequence shown here is derived from an EMBL/GenBank/DDBJ whole genome shotgun (WGS) entry which is preliminary data.</text>
</comment>
<dbReference type="PIRSF" id="PIRSF001467">
    <property type="entry name" value="Peptidylpro_ismrse"/>
    <property type="match status" value="1"/>
</dbReference>
<dbReference type="AlphaFoldDB" id="A0A9W7SIW4"/>
<comment type="function">
    <text evidence="5">PPIases accelerate the folding of proteins. It catalyzes the cis-trans isomerization of proline imidic peptide bonds in oligopeptides.</text>
</comment>
<feature type="domain" description="PPIase cyclophilin-type" evidence="6">
    <location>
        <begin position="10"/>
        <end position="154"/>
    </location>
</feature>
<keyword evidence="2 5" id="KW-0697">Rotamase</keyword>
<keyword evidence="3 5" id="KW-0413">Isomerase</keyword>
<proteinExistence type="inferred from homology"/>
<keyword evidence="8" id="KW-1185">Reference proteome</keyword>
<evidence type="ECO:0000256" key="2">
    <source>
        <dbReference type="ARBA" id="ARBA00023110"/>
    </source>
</evidence>
<sequence length="163" mass="17678">MSVTLTTTQGDIKVELFCQATPKTAYNFLALCASGAYDGSPMHRLIPNFMIQGGSPASGSTKDSTSIYGDPFEDEIKPTLKHHGRGILSMANKGPATNGSQFFVTFAAAPHLDGKNTVFGRVLEGWDTLDKMEDVPVDKKNRPQQPIKIDSVKIHANPLADER</sequence>
<dbReference type="GO" id="GO:0003755">
    <property type="term" value="F:peptidyl-prolyl cis-trans isomerase activity"/>
    <property type="evidence" value="ECO:0007669"/>
    <property type="project" value="UniProtKB-UniRule"/>
</dbReference>
<gene>
    <name evidence="7" type="ORF">Tdes44962_MAKER06039</name>
</gene>
<dbReference type="CDD" id="cd01928">
    <property type="entry name" value="Cyclophilin_PPIL3_like"/>
    <property type="match status" value="1"/>
</dbReference>
<dbReference type="Gene3D" id="2.40.100.10">
    <property type="entry name" value="Cyclophilin-like"/>
    <property type="match status" value="1"/>
</dbReference>
<dbReference type="InterPro" id="IPR044666">
    <property type="entry name" value="Cyclophilin_A-like"/>
</dbReference>
<dbReference type="SUPFAM" id="SSF50891">
    <property type="entry name" value="Cyclophilin-like"/>
    <property type="match status" value="1"/>
</dbReference>
<dbReference type="OrthoDB" id="271386at2759"/>
<protein>
    <recommendedName>
        <fullName evidence="5">Peptidyl-prolyl cis-trans isomerase</fullName>
        <shortName evidence="5">PPIase</shortName>
        <ecNumber evidence="5">5.2.1.8</ecNumber>
    </recommendedName>
</protein>
<dbReference type="EC" id="5.2.1.8" evidence="5"/>
<evidence type="ECO:0000256" key="4">
    <source>
        <dbReference type="ARBA" id="ARBA00038286"/>
    </source>
</evidence>
<dbReference type="PANTHER" id="PTHR45625:SF2">
    <property type="entry name" value="PEPTIDYL-PROLYL CIS-TRANS ISOMERASE-LIKE 3"/>
    <property type="match status" value="1"/>
</dbReference>
<evidence type="ECO:0000256" key="3">
    <source>
        <dbReference type="ARBA" id="ARBA00023235"/>
    </source>
</evidence>
<name>A0A9W7SIW4_9PEZI</name>
<reference evidence="7 8" key="1">
    <citation type="journal article" date="2018" name="IMA Fungus">
        <title>IMA Genome-F 10: Nine draft genome sequences of Claviceps purpurea s.lat., including C. arundinis, C. humidiphila, and C. cf. spartinae, pseudomolecules for the pitch canker pathogen Fusarium circinatum, draft genome of Davidsoniella eucalypti, Grosmannia galeiformis, Quambalaria eucalypti, and Teratosphaeria destructans.</title>
        <authorList>
            <person name="Wingfield B.D."/>
            <person name="Liu M."/>
            <person name="Nguyen H.D."/>
            <person name="Lane F.A."/>
            <person name="Morgan S.W."/>
            <person name="De Vos L."/>
            <person name="Wilken P.M."/>
            <person name="Duong T.A."/>
            <person name="Aylward J."/>
            <person name="Coetzee M.P."/>
            <person name="Dadej K."/>
            <person name="De Beer Z.W."/>
            <person name="Findlay W."/>
            <person name="Havenga M."/>
            <person name="Kolarik M."/>
            <person name="Menzies J.G."/>
            <person name="Naidoo K."/>
            <person name="Pochopski O."/>
            <person name="Shoukouhi P."/>
            <person name="Santana Q.C."/>
            <person name="Seifert K.A."/>
            <person name="Soal N."/>
            <person name="Steenkamp E.T."/>
            <person name="Tatham C.T."/>
            <person name="van der Nest M.A."/>
            <person name="Wingfield M.J."/>
        </authorList>
    </citation>
    <scope>NUCLEOTIDE SEQUENCE [LARGE SCALE GENOMIC DNA]</scope>
    <source>
        <strain evidence="7">CMW44962</strain>
    </source>
</reference>
<reference evidence="7 8" key="2">
    <citation type="journal article" date="2021" name="Curr. Genet.">
        <title>Genetic response to nitrogen starvation in the aggressive Eucalyptus foliar pathogen Teratosphaeria destructans.</title>
        <authorList>
            <person name="Havenga M."/>
            <person name="Wingfield B.D."/>
            <person name="Wingfield M.J."/>
            <person name="Dreyer L.L."/>
            <person name="Roets F."/>
            <person name="Aylward J."/>
        </authorList>
    </citation>
    <scope>NUCLEOTIDE SEQUENCE [LARGE SCALE GENOMIC DNA]</scope>
    <source>
        <strain evidence="7">CMW44962</strain>
    </source>
</reference>
<evidence type="ECO:0000313" key="7">
    <source>
        <dbReference type="EMBL" id="KAH9810505.1"/>
    </source>
</evidence>
<accession>A0A9W7SIW4</accession>
<evidence type="ECO:0000256" key="1">
    <source>
        <dbReference type="ARBA" id="ARBA00000971"/>
    </source>
</evidence>
<organism evidence="7 8">
    <name type="scientific">Teratosphaeria destructans</name>
    <dbReference type="NCBI Taxonomy" id="418781"/>
    <lineage>
        <taxon>Eukaryota</taxon>
        <taxon>Fungi</taxon>
        <taxon>Dikarya</taxon>
        <taxon>Ascomycota</taxon>
        <taxon>Pezizomycotina</taxon>
        <taxon>Dothideomycetes</taxon>
        <taxon>Dothideomycetidae</taxon>
        <taxon>Mycosphaerellales</taxon>
        <taxon>Teratosphaeriaceae</taxon>
        <taxon>Teratosphaeria</taxon>
    </lineage>
</organism>
<dbReference type="Proteomes" id="UP001138500">
    <property type="component" value="Unassembled WGS sequence"/>
</dbReference>
<dbReference type="PRINTS" id="PR00153">
    <property type="entry name" value="CSAPPISMRASE"/>
</dbReference>
<dbReference type="PROSITE" id="PS50072">
    <property type="entry name" value="CSA_PPIASE_2"/>
    <property type="match status" value="1"/>
</dbReference>
<dbReference type="InterPro" id="IPR029000">
    <property type="entry name" value="Cyclophilin-like_dom_sf"/>
</dbReference>
<evidence type="ECO:0000313" key="8">
    <source>
        <dbReference type="Proteomes" id="UP001138500"/>
    </source>
</evidence>